<dbReference type="GO" id="GO:0005737">
    <property type="term" value="C:cytoplasm"/>
    <property type="evidence" value="ECO:0007669"/>
    <property type="project" value="TreeGrafter"/>
</dbReference>
<comment type="caution">
    <text evidence="3">The sequence shown here is derived from an EMBL/GenBank/DDBJ whole genome shotgun (WGS) entry which is preliminary data.</text>
</comment>
<protein>
    <recommendedName>
        <fullName evidence="2">25S rRNA (uridine-N(3))-methyltransferase BMT5-like domain-containing protein</fullName>
    </recommendedName>
</protein>
<feature type="region of interest" description="Disordered" evidence="1">
    <location>
        <begin position="312"/>
        <end position="346"/>
    </location>
</feature>
<dbReference type="Pfam" id="PF10354">
    <property type="entry name" value="BMT5-like"/>
    <property type="match status" value="1"/>
</dbReference>
<accession>A0A1X2HKQ9</accession>
<feature type="compositionally biased region" description="Acidic residues" evidence="1">
    <location>
        <begin position="198"/>
        <end position="216"/>
    </location>
</feature>
<sequence>MTPRKRPPPRKRKLKTSLKDLLATAEREKKRAKIEAQKEAAIEQHKQIHAPVKPDYVAIDRILLVGEGNFSFARSLAENYFDGDASRIVATSFDKPEVMREKYSEEGTENVEAFKSMDGTVLFGIDATRLNKYKKLKGHYFTKIIFNFPHHGLGIKDQDHNVRANQLLLKNFWAAAKPLLAEEGRKYRIPRKEKKEDEQVEEDEEEEEEEGPEIEEETLAEGEIHVTVKTCAPYHLWDVKKLAKTTGDFAIKTTLAFHPSFYPGYEHRRTLGFKTGVSKGGNEEILASQPKTFIIVRKEAMAEEREKARIGAIERKKDRQREKLLTKKKKNKRVKKDEDEDDNDDE</sequence>
<dbReference type="GO" id="GO:0070042">
    <property type="term" value="F:rRNA (uridine-N3-)-methyltransferase activity"/>
    <property type="evidence" value="ECO:0007669"/>
    <property type="project" value="InterPro"/>
</dbReference>
<evidence type="ECO:0000256" key="1">
    <source>
        <dbReference type="SAM" id="MobiDB-lite"/>
    </source>
</evidence>
<dbReference type="Proteomes" id="UP000242180">
    <property type="component" value="Unassembled WGS sequence"/>
</dbReference>
<evidence type="ECO:0000259" key="2">
    <source>
        <dbReference type="Pfam" id="PF10354"/>
    </source>
</evidence>
<keyword evidence="4" id="KW-1185">Reference proteome</keyword>
<dbReference type="InterPro" id="IPR019446">
    <property type="entry name" value="BMT5-like"/>
</dbReference>
<feature type="domain" description="25S rRNA (uridine-N(3))-methyltransferase BMT5-like" evidence="2">
    <location>
        <begin position="63"/>
        <end position="269"/>
    </location>
</feature>
<proteinExistence type="predicted"/>
<dbReference type="AlphaFoldDB" id="A0A1X2HKQ9"/>
<evidence type="ECO:0000313" key="4">
    <source>
        <dbReference type="Proteomes" id="UP000242180"/>
    </source>
</evidence>
<organism evidence="3 4">
    <name type="scientific">Syncephalastrum racemosum</name>
    <name type="common">Filamentous fungus</name>
    <dbReference type="NCBI Taxonomy" id="13706"/>
    <lineage>
        <taxon>Eukaryota</taxon>
        <taxon>Fungi</taxon>
        <taxon>Fungi incertae sedis</taxon>
        <taxon>Mucoromycota</taxon>
        <taxon>Mucoromycotina</taxon>
        <taxon>Mucoromycetes</taxon>
        <taxon>Mucorales</taxon>
        <taxon>Syncephalastraceae</taxon>
        <taxon>Syncephalastrum</taxon>
    </lineage>
</organism>
<gene>
    <name evidence="3" type="ORF">BCR43DRAFT_484442</name>
</gene>
<reference evidence="3 4" key="1">
    <citation type="submission" date="2016-07" db="EMBL/GenBank/DDBJ databases">
        <title>Pervasive Adenine N6-methylation of Active Genes in Fungi.</title>
        <authorList>
            <consortium name="DOE Joint Genome Institute"/>
            <person name="Mondo S.J."/>
            <person name="Dannebaum R.O."/>
            <person name="Kuo R.C."/>
            <person name="Labutti K."/>
            <person name="Haridas S."/>
            <person name="Kuo A."/>
            <person name="Salamov A."/>
            <person name="Ahrendt S.R."/>
            <person name="Lipzen A."/>
            <person name="Sullivan W."/>
            <person name="Andreopoulos W.B."/>
            <person name="Clum A."/>
            <person name="Lindquist E."/>
            <person name="Daum C."/>
            <person name="Ramamoorthy G.K."/>
            <person name="Gryganskyi A."/>
            <person name="Culley D."/>
            <person name="Magnuson J.K."/>
            <person name="James T.Y."/>
            <person name="O'Malley M.A."/>
            <person name="Stajich J.E."/>
            <person name="Spatafora J.W."/>
            <person name="Visel A."/>
            <person name="Grigoriev I.V."/>
        </authorList>
    </citation>
    <scope>NUCLEOTIDE SEQUENCE [LARGE SCALE GENOMIC DNA]</scope>
    <source>
        <strain evidence="3 4">NRRL 2496</strain>
    </source>
</reference>
<feature type="region of interest" description="Disordered" evidence="1">
    <location>
        <begin position="1"/>
        <end position="20"/>
    </location>
</feature>
<dbReference type="STRING" id="13706.A0A1X2HKQ9"/>
<dbReference type="InParanoid" id="A0A1X2HKQ9"/>
<dbReference type="PANTHER" id="PTHR11538">
    <property type="entry name" value="PHENYLALANYL-TRNA SYNTHETASE"/>
    <property type="match status" value="1"/>
</dbReference>
<feature type="compositionally biased region" description="Basic and acidic residues" evidence="1">
    <location>
        <begin position="312"/>
        <end position="325"/>
    </location>
</feature>
<name>A0A1X2HKQ9_SYNRA</name>
<dbReference type="OMA" id="YPGYKHA"/>
<feature type="compositionally biased region" description="Basic residues" evidence="1">
    <location>
        <begin position="1"/>
        <end position="16"/>
    </location>
</feature>
<dbReference type="GO" id="GO:0070475">
    <property type="term" value="P:rRNA base methylation"/>
    <property type="evidence" value="ECO:0007669"/>
    <property type="project" value="InterPro"/>
</dbReference>
<dbReference type="PANTHER" id="PTHR11538:SF26">
    <property type="entry name" value="FERREDOXIN-FOLD ANTICODON-BINDING DOMAIN-CONTAINING PROTEIN 1"/>
    <property type="match status" value="1"/>
</dbReference>
<dbReference type="OrthoDB" id="273345at2759"/>
<feature type="region of interest" description="Disordered" evidence="1">
    <location>
        <begin position="192"/>
        <end position="216"/>
    </location>
</feature>
<dbReference type="EMBL" id="MCGN01000002">
    <property type="protein sequence ID" value="ORY99876.1"/>
    <property type="molecule type" value="Genomic_DNA"/>
</dbReference>
<dbReference type="FunCoup" id="A0A1X2HKQ9">
    <property type="interactions" value="286"/>
</dbReference>
<evidence type="ECO:0000313" key="3">
    <source>
        <dbReference type="EMBL" id="ORY99876.1"/>
    </source>
</evidence>